<name>A0AAD4XWN9_9MAGN</name>
<keyword evidence="5" id="KW-0805">Transcription regulation</keyword>
<sequence length="318" mass="34386">METGSGAIMEDAAKYLMWMNSKPVGDVRASSNNVIVGEANNWEERAFAVDSAGPLGGFIWPPRSYTCSFCAREFRSAQALGGHMNVHRRDRARLKETDHPPIDHYNPNNNNIHRAVVYNSDHNSIVSLLPLSSTQEIRDVNGASGKTILLVSPSFAWSPEVVHDAQIKEAAGSTLFSHNHPQTADPVLVRVPSSSGSCSSSTVICQSAVKLDGDKSSSKPDDIDILDNELAKEDSTAAAGSGVSLDSNRPTCSINNHHHVSWISNKRRRRDIQPPLSLSLLMPAGGTAGSTSSVFDKTNALLHSYNSSMGELDLELRL</sequence>
<feature type="domain" description="C2H2-type" evidence="9">
    <location>
        <begin position="65"/>
        <end position="92"/>
    </location>
</feature>
<comment type="caution">
    <text evidence="10">The sequence shown here is derived from an EMBL/GenBank/DDBJ whole genome shotgun (WGS) entry which is preliminary data.</text>
</comment>
<evidence type="ECO:0000256" key="4">
    <source>
        <dbReference type="ARBA" id="ARBA00022833"/>
    </source>
</evidence>
<dbReference type="PANTHER" id="PTHR45801:SF5">
    <property type="entry name" value="OS05G0286100 PROTEIN"/>
    <property type="match status" value="1"/>
</dbReference>
<dbReference type="AlphaFoldDB" id="A0AAD4XWN9"/>
<keyword evidence="3 8" id="KW-0863">Zinc-finger</keyword>
<evidence type="ECO:0000256" key="3">
    <source>
        <dbReference type="ARBA" id="ARBA00022771"/>
    </source>
</evidence>
<keyword evidence="11" id="KW-1185">Reference proteome</keyword>
<comment type="subcellular location">
    <subcellularLocation>
        <location evidence="1">Nucleus</location>
    </subcellularLocation>
</comment>
<dbReference type="InterPro" id="IPR013087">
    <property type="entry name" value="Znf_C2H2_type"/>
</dbReference>
<dbReference type="InterPro" id="IPR036236">
    <property type="entry name" value="Znf_C2H2_sf"/>
</dbReference>
<reference evidence="10" key="1">
    <citation type="submission" date="2022-04" db="EMBL/GenBank/DDBJ databases">
        <title>A functionally conserved STORR gene fusion in Papaver species that diverged 16.8 million years ago.</title>
        <authorList>
            <person name="Catania T."/>
        </authorList>
    </citation>
    <scope>NUCLEOTIDE SEQUENCE</scope>
    <source>
        <strain evidence="10">S-188037</strain>
    </source>
</reference>
<organism evidence="10 11">
    <name type="scientific">Papaver atlanticum</name>
    <dbReference type="NCBI Taxonomy" id="357466"/>
    <lineage>
        <taxon>Eukaryota</taxon>
        <taxon>Viridiplantae</taxon>
        <taxon>Streptophyta</taxon>
        <taxon>Embryophyta</taxon>
        <taxon>Tracheophyta</taxon>
        <taxon>Spermatophyta</taxon>
        <taxon>Magnoliopsida</taxon>
        <taxon>Ranunculales</taxon>
        <taxon>Papaveraceae</taxon>
        <taxon>Papaveroideae</taxon>
        <taxon>Papaver</taxon>
    </lineage>
</organism>
<protein>
    <recommendedName>
        <fullName evidence="9">C2H2-type domain-containing protein</fullName>
    </recommendedName>
</protein>
<dbReference type="SUPFAM" id="SSF57667">
    <property type="entry name" value="beta-beta-alpha zinc fingers"/>
    <property type="match status" value="1"/>
</dbReference>
<dbReference type="PANTHER" id="PTHR45801">
    <property type="entry name" value="OS07G0101800 PROTEIN"/>
    <property type="match status" value="1"/>
</dbReference>
<evidence type="ECO:0000256" key="2">
    <source>
        <dbReference type="ARBA" id="ARBA00022723"/>
    </source>
</evidence>
<accession>A0AAD4XWN9</accession>
<dbReference type="GO" id="GO:0008270">
    <property type="term" value="F:zinc ion binding"/>
    <property type="evidence" value="ECO:0007669"/>
    <property type="project" value="UniProtKB-KW"/>
</dbReference>
<dbReference type="Gene3D" id="3.30.160.60">
    <property type="entry name" value="Classic Zinc Finger"/>
    <property type="match status" value="1"/>
</dbReference>
<evidence type="ECO:0000256" key="5">
    <source>
        <dbReference type="ARBA" id="ARBA00023015"/>
    </source>
</evidence>
<evidence type="ECO:0000256" key="8">
    <source>
        <dbReference type="PROSITE-ProRule" id="PRU00042"/>
    </source>
</evidence>
<dbReference type="GO" id="GO:0005634">
    <property type="term" value="C:nucleus"/>
    <property type="evidence" value="ECO:0007669"/>
    <property type="project" value="UniProtKB-SubCell"/>
</dbReference>
<evidence type="ECO:0000313" key="11">
    <source>
        <dbReference type="Proteomes" id="UP001202328"/>
    </source>
</evidence>
<keyword evidence="2" id="KW-0479">Metal-binding</keyword>
<dbReference type="InterPro" id="IPR052426">
    <property type="entry name" value="Plant_dev_regulator"/>
</dbReference>
<keyword evidence="6" id="KW-0804">Transcription</keyword>
<dbReference type="EMBL" id="JAJJMB010001902">
    <property type="protein sequence ID" value="KAI3954585.1"/>
    <property type="molecule type" value="Genomic_DNA"/>
</dbReference>
<evidence type="ECO:0000259" key="9">
    <source>
        <dbReference type="PROSITE" id="PS50157"/>
    </source>
</evidence>
<evidence type="ECO:0000256" key="6">
    <source>
        <dbReference type="ARBA" id="ARBA00023163"/>
    </source>
</evidence>
<gene>
    <name evidence="10" type="ORF">MKW98_019716</name>
</gene>
<evidence type="ECO:0000313" key="10">
    <source>
        <dbReference type="EMBL" id="KAI3954585.1"/>
    </source>
</evidence>
<dbReference type="Pfam" id="PF13912">
    <property type="entry name" value="zf-C2H2_6"/>
    <property type="match status" value="1"/>
</dbReference>
<dbReference type="Proteomes" id="UP001202328">
    <property type="component" value="Unassembled WGS sequence"/>
</dbReference>
<dbReference type="PROSITE" id="PS00028">
    <property type="entry name" value="ZINC_FINGER_C2H2_1"/>
    <property type="match status" value="1"/>
</dbReference>
<dbReference type="PROSITE" id="PS50157">
    <property type="entry name" value="ZINC_FINGER_C2H2_2"/>
    <property type="match status" value="1"/>
</dbReference>
<evidence type="ECO:0000256" key="7">
    <source>
        <dbReference type="ARBA" id="ARBA00023242"/>
    </source>
</evidence>
<evidence type="ECO:0000256" key="1">
    <source>
        <dbReference type="ARBA" id="ARBA00004123"/>
    </source>
</evidence>
<keyword evidence="7" id="KW-0539">Nucleus</keyword>
<keyword evidence="4" id="KW-0862">Zinc</keyword>
<proteinExistence type="predicted"/>